<dbReference type="Gene3D" id="1.10.3730.20">
    <property type="match status" value="1"/>
</dbReference>
<dbReference type="PANTHER" id="PTHR30561">
    <property type="entry name" value="SMR FAMILY PROTON-DEPENDENT DRUG EFFLUX TRANSPORTER SUGE"/>
    <property type="match status" value="1"/>
</dbReference>
<dbReference type="SUPFAM" id="SSF103481">
    <property type="entry name" value="Multidrug resistance efflux transporter EmrE"/>
    <property type="match status" value="1"/>
</dbReference>
<gene>
    <name evidence="9" type="ORF">JCM14108_2146</name>
</gene>
<keyword evidence="6 8" id="KW-0472">Membrane</keyword>
<dbReference type="eggNOG" id="COG2076">
    <property type="taxonomic scope" value="Bacteria"/>
</dbReference>
<evidence type="ECO:0000313" key="10">
    <source>
        <dbReference type="Proteomes" id="UP000019488"/>
    </source>
</evidence>
<dbReference type="Pfam" id="PF00893">
    <property type="entry name" value="Multi_Drug_Res"/>
    <property type="match status" value="1"/>
</dbReference>
<keyword evidence="2" id="KW-0813">Transport</keyword>
<comment type="subcellular location">
    <subcellularLocation>
        <location evidence="1 7">Cell membrane</location>
        <topology evidence="1 7">Multi-pass membrane protein</topology>
    </subcellularLocation>
</comment>
<evidence type="ECO:0000313" key="9">
    <source>
        <dbReference type="EMBL" id="GAF37132.1"/>
    </source>
</evidence>
<feature type="transmembrane region" description="Helical" evidence="8">
    <location>
        <begin position="59"/>
        <end position="79"/>
    </location>
</feature>
<organism evidence="9 10">
    <name type="scientific">Lentilactobacillus farraginis DSM 18382 = JCM 14108</name>
    <dbReference type="NCBI Taxonomy" id="1423743"/>
    <lineage>
        <taxon>Bacteria</taxon>
        <taxon>Bacillati</taxon>
        <taxon>Bacillota</taxon>
        <taxon>Bacilli</taxon>
        <taxon>Lactobacillales</taxon>
        <taxon>Lactobacillaceae</taxon>
        <taxon>Lentilactobacillus</taxon>
    </lineage>
</organism>
<evidence type="ECO:0000256" key="6">
    <source>
        <dbReference type="ARBA" id="ARBA00023136"/>
    </source>
</evidence>
<evidence type="ECO:0000256" key="5">
    <source>
        <dbReference type="ARBA" id="ARBA00022989"/>
    </source>
</evidence>
<dbReference type="PANTHER" id="PTHR30561:SF1">
    <property type="entry name" value="MULTIDRUG TRANSPORTER EMRE"/>
    <property type="match status" value="1"/>
</dbReference>
<dbReference type="AlphaFoldDB" id="X0PIX9"/>
<name>X0PIX9_9LACO</name>
<evidence type="ECO:0000256" key="2">
    <source>
        <dbReference type="ARBA" id="ARBA00022448"/>
    </source>
</evidence>
<dbReference type="GO" id="GO:0022857">
    <property type="term" value="F:transmembrane transporter activity"/>
    <property type="evidence" value="ECO:0007669"/>
    <property type="project" value="InterPro"/>
</dbReference>
<keyword evidence="3" id="KW-1003">Cell membrane</keyword>
<evidence type="ECO:0000256" key="3">
    <source>
        <dbReference type="ARBA" id="ARBA00022475"/>
    </source>
</evidence>
<dbReference type="InterPro" id="IPR037185">
    <property type="entry name" value="EmrE-like"/>
</dbReference>
<reference evidence="9" key="1">
    <citation type="journal article" date="2014" name="Genome Announc.">
        <title>Draft Genome Sequences of Two Lactobacillus Strains, L. farraginis JCM 14108T and L. composti JCM 14202T, Isolated from Compost of Distilled Shochu Residue.</title>
        <authorList>
            <person name="Yuki M."/>
            <person name="Oshima K."/>
            <person name="Suda W."/>
            <person name="Kitahara M."/>
            <person name="Kitamura K."/>
            <person name="Iida T."/>
            <person name="Hattori M."/>
            <person name="Ohkuma M."/>
        </authorList>
    </citation>
    <scope>NUCLEOTIDE SEQUENCE [LARGE SCALE GENOMIC DNA]</scope>
    <source>
        <strain evidence="9">JCM 14108</strain>
    </source>
</reference>
<keyword evidence="5 8" id="KW-1133">Transmembrane helix</keyword>
<dbReference type="GO" id="GO:0005886">
    <property type="term" value="C:plasma membrane"/>
    <property type="evidence" value="ECO:0007669"/>
    <property type="project" value="UniProtKB-SubCell"/>
</dbReference>
<feature type="transmembrane region" description="Helical" evidence="8">
    <location>
        <begin position="26"/>
        <end position="47"/>
    </location>
</feature>
<dbReference type="InterPro" id="IPR000390">
    <property type="entry name" value="Small_drug/metabolite_transptr"/>
</dbReference>
<keyword evidence="4 7" id="KW-0812">Transmembrane</keyword>
<sequence>MGYIFLLVAIFSELLGTSFLKASVGFSVLLPTIGALISYLVCFYFLAMSMKTVNLNVAYAIWCGIGMVLTTIIAALLWQEPINPASVLGIGLILAGTVILSMSGAGH</sequence>
<evidence type="ECO:0000256" key="4">
    <source>
        <dbReference type="ARBA" id="ARBA00022692"/>
    </source>
</evidence>
<evidence type="ECO:0000256" key="1">
    <source>
        <dbReference type="ARBA" id="ARBA00004651"/>
    </source>
</evidence>
<comment type="similarity">
    <text evidence="7">Belongs to the drug/metabolite transporter (DMT) superfamily. Small multidrug resistance (SMR) (TC 2.A.7.1) family.</text>
</comment>
<protein>
    <submittedName>
        <fullName evidence="9">Ethidium bromide-methyl viologen resistance protein EmrE</fullName>
    </submittedName>
</protein>
<dbReference type="Proteomes" id="UP000019488">
    <property type="component" value="Unassembled WGS sequence"/>
</dbReference>
<evidence type="ECO:0000256" key="8">
    <source>
        <dbReference type="SAM" id="Phobius"/>
    </source>
</evidence>
<accession>X0PIX9</accession>
<evidence type="ECO:0000256" key="7">
    <source>
        <dbReference type="RuleBase" id="RU003942"/>
    </source>
</evidence>
<comment type="caution">
    <text evidence="9">The sequence shown here is derived from an EMBL/GenBank/DDBJ whole genome shotgun (WGS) entry which is preliminary data.</text>
</comment>
<dbReference type="InterPro" id="IPR045324">
    <property type="entry name" value="Small_multidrug_res"/>
</dbReference>
<dbReference type="OrthoDB" id="21828at2"/>
<dbReference type="EMBL" id="BAKI01000025">
    <property type="protein sequence ID" value="GAF37132.1"/>
    <property type="molecule type" value="Genomic_DNA"/>
</dbReference>
<dbReference type="STRING" id="1423743.FD41_GL000976"/>
<feature type="transmembrane region" description="Helical" evidence="8">
    <location>
        <begin position="85"/>
        <end position="105"/>
    </location>
</feature>
<proteinExistence type="inferred from homology"/>